<dbReference type="Pfam" id="PF01261">
    <property type="entry name" value="AP_endonuc_2"/>
    <property type="match status" value="1"/>
</dbReference>
<feature type="region of interest" description="Disordered" evidence="1">
    <location>
        <begin position="351"/>
        <end position="380"/>
    </location>
</feature>
<evidence type="ECO:0000256" key="1">
    <source>
        <dbReference type="SAM" id="MobiDB-lite"/>
    </source>
</evidence>
<feature type="compositionally biased region" description="Basic and acidic residues" evidence="1">
    <location>
        <begin position="365"/>
        <end position="380"/>
    </location>
</feature>
<dbReference type="Gene3D" id="3.20.20.150">
    <property type="entry name" value="Divalent-metal-dependent TIM barrel enzymes"/>
    <property type="match status" value="1"/>
</dbReference>
<dbReference type="GO" id="GO:0016853">
    <property type="term" value="F:isomerase activity"/>
    <property type="evidence" value="ECO:0007669"/>
    <property type="project" value="UniProtKB-KW"/>
</dbReference>
<dbReference type="AlphaFoldDB" id="A0A9P4IXD2"/>
<dbReference type="PANTHER" id="PTHR12110">
    <property type="entry name" value="HYDROXYPYRUVATE ISOMERASE"/>
    <property type="match status" value="1"/>
</dbReference>
<organism evidence="3 4">
    <name type="scientific">Myriangium duriaei CBS 260.36</name>
    <dbReference type="NCBI Taxonomy" id="1168546"/>
    <lineage>
        <taxon>Eukaryota</taxon>
        <taxon>Fungi</taxon>
        <taxon>Dikarya</taxon>
        <taxon>Ascomycota</taxon>
        <taxon>Pezizomycotina</taxon>
        <taxon>Dothideomycetes</taxon>
        <taxon>Dothideomycetidae</taxon>
        <taxon>Myriangiales</taxon>
        <taxon>Myriangiaceae</taxon>
        <taxon>Myriangium</taxon>
    </lineage>
</organism>
<dbReference type="InterPro" id="IPR050312">
    <property type="entry name" value="IolE/XylAMocC-like"/>
</dbReference>
<dbReference type="InterPro" id="IPR036237">
    <property type="entry name" value="Xyl_isomerase-like_sf"/>
</dbReference>
<sequence length="380" mass="43156">MEYRPAIASMSLGRAWLHSFEDKMRCASQAGFVGIEIFYEDLLYLARSLSGIEDDSIIPNANQQLKAARQVRSICSSLGLTIIGLQPFLFYEGLIDRAEHDRLIEKLHLWFRLVTALGTDIIQIPTNFLPSAQLATDIEVIVSDLRQVADLGLAQDPPIRFAYENICWGTRIDTWEKAWAVVEAVDRPNFGMCLDTFNIAGKVWADPATEDGRTVDADEELRKSLIRLVKTVDIKKVFYIQVVDAEKQSPPLREGHEYHVKDQPSRMSWSRNARCFMYEQERGGYLPVEEVARVIIEKLGYKGFVSLELFSRTMSDPDPSTPRKHAERGIASWHKLVKALKLAGCREQRLEAASTEMPQASRARNSGDTRQPEFCHGRPR</sequence>
<evidence type="ECO:0000313" key="3">
    <source>
        <dbReference type="EMBL" id="KAF2148488.1"/>
    </source>
</evidence>
<evidence type="ECO:0000313" key="4">
    <source>
        <dbReference type="Proteomes" id="UP000799439"/>
    </source>
</evidence>
<keyword evidence="4" id="KW-1185">Reference proteome</keyword>
<name>A0A9P4IXD2_9PEZI</name>
<reference evidence="3" key="1">
    <citation type="journal article" date="2020" name="Stud. Mycol.">
        <title>101 Dothideomycetes genomes: a test case for predicting lifestyles and emergence of pathogens.</title>
        <authorList>
            <person name="Haridas S."/>
            <person name="Albert R."/>
            <person name="Binder M."/>
            <person name="Bloem J."/>
            <person name="Labutti K."/>
            <person name="Salamov A."/>
            <person name="Andreopoulos B."/>
            <person name="Baker S."/>
            <person name="Barry K."/>
            <person name="Bills G."/>
            <person name="Bluhm B."/>
            <person name="Cannon C."/>
            <person name="Castanera R."/>
            <person name="Culley D."/>
            <person name="Daum C."/>
            <person name="Ezra D."/>
            <person name="Gonzalez J."/>
            <person name="Henrissat B."/>
            <person name="Kuo A."/>
            <person name="Liang C."/>
            <person name="Lipzen A."/>
            <person name="Lutzoni F."/>
            <person name="Magnuson J."/>
            <person name="Mondo S."/>
            <person name="Nolan M."/>
            <person name="Ohm R."/>
            <person name="Pangilinan J."/>
            <person name="Park H.-J."/>
            <person name="Ramirez L."/>
            <person name="Alfaro M."/>
            <person name="Sun H."/>
            <person name="Tritt A."/>
            <person name="Yoshinaga Y."/>
            <person name="Zwiers L.-H."/>
            <person name="Turgeon B."/>
            <person name="Goodwin S."/>
            <person name="Spatafora J."/>
            <person name="Crous P."/>
            <person name="Grigoriev I."/>
        </authorList>
    </citation>
    <scope>NUCLEOTIDE SEQUENCE</scope>
    <source>
        <strain evidence="3">CBS 260.36</strain>
    </source>
</reference>
<dbReference type="OrthoDB" id="5360893at2759"/>
<dbReference type="Proteomes" id="UP000799439">
    <property type="component" value="Unassembled WGS sequence"/>
</dbReference>
<dbReference type="InterPro" id="IPR013022">
    <property type="entry name" value="Xyl_isomerase-like_TIM-brl"/>
</dbReference>
<accession>A0A9P4IXD2</accession>
<evidence type="ECO:0000259" key="2">
    <source>
        <dbReference type="Pfam" id="PF01261"/>
    </source>
</evidence>
<dbReference type="EMBL" id="ML996093">
    <property type="protein sequence ID" value="KAF2148488.1"/>
    <property type="molecule type" value="Genomic_DNA"/>
</dbReference>
<feature type="domain" description="Xylose isomerase-like TIM barrel" evidence="2">
    <location>
        <begin position="27"/>
        <end position="327"/>
    </location>
</feature>
<dbReference type="PANTHER" id="PTHR12110:SF57">
    <property type="entry name" value="DIOXYGENASE, PUTATIVE-RELATED"/>
    <property type="match status" value="1"/>
</dbReference>
<comment type="caution">
    <text evidence="3">The sequence shown here is derived from an EMBL/GenBank/DDBJ whole genome shotgun (WGS) entry which is preliminary data.</text>
</comment>
<gene>
    <name evidence="3" type="ORF">K461DRAFT_329993</name>
</gene>
<proteinExistence type="predicted"/>
<dbReference type="SUPFAM" id="SSF51658">
    <property type="entry name" value="Xylose isomerase-like"/>
    <property type="match status" value="1"/>
</dbReference>
<protein>
    <submittedName>
        <fullName evidence="3">Xylose isomerase-like protein</fullName>
    </submittedName>
</protein>
<keyword evidence="3" id="KW-0413">Isomerase</keyword>